<dbReference type="Pfam" id="PF00850">
    <property type="entry name" value="Hist_deacetyl"/>
    <property type="match status" value="1"/>
</dbReference>
<protein>
    <submittedName>
        <fullName evidence="2">Acetylpolyamine aminohydrolase</fullName>
    </submittedName>
</protein>
<dbReference type="STRING" id="940295.EYM_07110"/>
<dbReference type="AlphaFoldDB" id="A0A0U3F8P8"/>
<keyword evidence="2" id="KW-0378">Hydrolase</keyword>
<dbReference type="InterPro" id="IPR023801">
    <property type="entry name" value="His_deacetylse_dom"/>
</dbReference>
<gene>
    <name evidence="2" type="ORF">EYM_07110</name>
</gene>
<dbReference type="PANTHER" id="PTHR10625:SF10">
    <property type="entry name" value="HISTONE DEACETYLASE HDAC1"/>
    <property type="match status" value="1"/>
</dbReference>
<organism evidence="2 3">
    <name type="scientific">Ignicoccus islandicus DSM 13165</name>
    <dbReference type="NCBI Taxonomy" id="940295"/>
    <lineage>
        <taxon>Archaea</taxon>
        <taxon>Thermoproteota</taxon>
        <taxon>Thermoprotei</taxon>
        <taxon>Desulfurococcales</taxon>
        <taxon>Desulfurococcaceae</taxon>
        <taxon>Ignicoccus</taxon>
    </lineage>
</organism>
<dbReference type="GO" id="GO:0040029">
    <property type="term" value="P:epigenetic regulation of gene expression"/>
    <property type="evidence" value="ECO:0007669"/>
    <property type="project" value="TreeGrafter"/>
</dbReference>
<dbReference type="SUPFAM" id="SSF52768">
    <property type="entry name" value="Arginase/deacetylase"/>
    <property type="match status" value="1"/>
</dbReference>
<feature type="domain" description="Histone deacetylase" evidence="1">
    <location>
        <begin position="41"/>
        <end position="292"/>
    </location>
</feature>
<proteinExistence type="predicted"/>
<dbReference type="KEGG" id="iis:EYM_07110"/>
<evidence type="ECO:0000313" key="3">
    <source>
        <dbReference type="Proteomes" id="UP000060778"/>
    </source>
</evidence>
<dbReference type="Gene3D" id="3.40.800.20">
    <property type="entry name" value="Histone deacetylase domain"/>
    <property type="match status" value="1"/>
</dbReference>
<dbReference type="GO" id="GO:0004407">
    <property type="term" value="F:histone deacetylase activity"/>
    <property type="evidence" value="ECO:0007669"/>
    <property type="project" value="TreeGrafter"/>
</dbReference>
<sequence>MKVGWNDLFTKTFFAPPSVVPAWTSRMKKFREVAEGKFPLVETGKVPISEYAKVHCLELIEAVLELNKRGGVLDYGDTYVYEGSAEVLEAILGALYYGYQHLEDKIFYSPYGGLHHASRCEASGFCPLNDVAVLIQKATEEGKRVAYLDFDAHHGNGTQEIFYERDDVLTVSIHAYFPGFYPGTGHYSELGRGNGYGYSLNVPLPPWAGDEAYLKALELIVERAVNSFEPDLIVAQMGVDGHRGDPIGGVLNLTTNTYKRIGELLSSFGIPIIGAGGGGYGENSVRAMMAELIGLSGKEELWEEVREEPTRSPSEAIERVIAVKRFFESQVSWF</sequence>
<dbReference type="InterPro" id="IPR037138">
    <property type="entry name" value="His_deacetylse_dom_sf"/>
</dbReference>
<dbReference type="GO" id="GO:0016787">
    <property type="term" value="F:hydrolase activity"/>
    <property type="evidence" value="ECO:0007669"/>
    <property type="project" value="UniProtKB-KW"/>
</dbReference>
<dbReference type="PANTHER" id="PTHR10625">
    <property type="entry name" value="HISTONE DEACETYLASE HDAC1-RELATED"/>
    <property type="match status" value="1"/>
</dbReference>
<evidence type="ECO:0000259" key="1">
    <source>
        <dbReference type="Pfam" id="PF00850"/>
    </source>
</evidence>
<keyword evidence="3" id="KW-1185">Reference proteome</keyword>
<dbReference type="EMBL" id="CP006867">
    <property type="protein sequence ID" value="ALU12009.1"/>
    <property type="molecule type" value="Genomic_DNA"/>
</dbReference>
<dbReference type="Proteomes" id="UP000060778">
    <property type="component" value="Chromosome"/>
</dbReference>
<dbReference type="InterPro" id="IPR023696">
    <property type="entry name" value="Ureohydrolase_dom_sf"/>
</dbReference>
<accession>A0A0U3F8P8</accession>
<name>A0A0U3F8P8_9CREN</name>
<reference evidence="2 3" key="1">
    <citation type="submission" date="2013-11" db="EMBL/GenBank/DDBJ databases">
        <title>Comparative genomics of Ignicoccus.</title>
        <authorList>
            <person name="Podar M."/>
        </authorList>
    </citation>
    <scope>NUCLEOTIDE SEQUENCE [LARGE SCALE GENOMIC DNA]</scope>
    <source>
        <strain evidence="2 3">DSM 13165</strain>
    </source>
</reference>
<evidence type="ECO:0000313" key="2">
    <source>
        <dbReference type="EMBL" id="ALU12009.1"/>
    </source>
</evidence>
<dbReference type="InterPro" id="IPR000286">
    <property type="entry name" value="HDACs"/>
</dbReference>
<dbReference type="PRINTS" id="PR01270">
    <property type="entry name" value="HDASUPER"/>
</dbReference>